<dbReference type="EMBL" id="BMAW01069036">
    <property type="protein sequence ID" value="GFT67049.1"/>
    <property type="molecule type" value="Genomic_DNA"/>
</dbReference>
<feature type="signal peptide" evidence="1">
    <location>
        <begin position="1"/>
        <end position="22"/>
    </location>
</feature>
<sequence length="231" mass="26311">MNIRYVVASFAALLCAAVMVEADREPYMSEEEMLSIGRCVARNDSKSKRPNWTNNKERCICNDFLLFMCLGNKQALYFLQFREKIFFLNSCTTRGVMDNRYIIVRLAVLLCVTAVIAADHEPRLGEDAFLSITGCVATSADQALCDELLNCFELFPESHQEVVHECMNQVPGGVGQCTEDKELFSSEENRKQLYHCIDDNEPKDTTEEQKDQLDKYRVCIRAAGKKCSEKE</sequence>
<keyword evidence="3" id="KW-1185">Reference proteome</keyword>
<gene>
    <name evidence="2" type="ORF">NPIL_405531</name>
</gene>
<reference evidence="2" key="1">
    <citation type="submission" date="2020-08" db="EMBL/GenBank/DDBJ databases">
        <title>Multicomponent nature underlies the extraordinary mechanical properties of spider dragline silk.</title>
        <authorList>
            <person name="Kono N."/>
            <person name="Nakamura H."/>
            <person name="Mori M."/>
            <person name="Yoshida Y."/>
            <person name="Ohtoshi R."/>
            <person name="Malay A.D."/>
            <person name="Moran D.A.P."/>
            <person name="Tomita M."/>
            <person name="Numata K."/>
            <person name="Arakawa K."/>
        </authorList>
    </citation>
    <scope>NUCLEOTIDE SEQUENCE</scope>
</reference>
<organism evidence="2 3">
    <name type="scientific">Nephila pilipes</name>
    <name type="common">Giant wood spider</name>
    <name type="synonym">Nephila maculata</name>
    <dbReference type="NCBI Taxonomy" id="299642"/>
    <lineage>
        <taxon>Eukaryota</taxon>
        <taxon>Metazoa</taxon>
        <taxon>Ecdysozoa</taxon>
        <taxon>Arthropoda</taxon>
        <taxon>Chelicerata</taxon>
        <taxon>Arachnida</taxon>
        <taxon>Araneae</taxon>
        <taxon>Araneomorphae</taxon>
        <taxon>Entelegynae</taxon>
        <taxon>Araneoidea</taxon>
        <taxon>Nephilidae</taxon>
        <taxon>Nephila</taxon>
    </lineage>
</organism>
<proteinExistence type="predicted"/>
<feature type="chain" id="PRO_5036455756" evidence="1">
    <location>
        <begin position="23"/>
        <end position="231"/>
    </location>
</feature>
<dbReference type="AlphaFoldDB" id="A0A8X6U206"/>
<evidence type="ECO:0000256" key="1">
    <source>
        <dbReference type="SAM" id="SignalP"/>
    </source>
</evidence>
<protein>
    <submittedName>
        <fullName evidence="2">Uncharacterized protein</fullName>
    </submittedName>
</protein>
<evidence type="ECO:0000313" key="3">
    <source>
        <dbReference type="Proteomes" id="UP000887013"/>
    </source>
</evidence>
<dbReference type="Proteomes" id="UP000887013">
    <property type="component" value="Unassembled WGS sequence"/>
</dbReference>
<keyword evidence="1" id="KW-0732">Signal</keyword>
<name>A0A8X6U206_NEPPI</name>
<comment type="caution">
    <text evidence="2">The sequence shown here is derived from an EMBL/GenBank/DDBJ whole genome shotgun (WGS) entry which is preliminary data.</text>
</comment>
<evidence type="ECO:0000313" key="2">
    <source>
        <dbReference type="EMBL" id="GFT67049.1"/>
    </source>
</evidence>
<accession>A0A8X6U206</accession>